<feature type="compositionally biased region" description="Polar residues" evidence="1">
    <location>
        <begin position="47"/>
        <end position="86"/>
    </location>
</feature>
<evidence type="ECO:0000256" key="1">
    <source>
        <dbReference type="SAM" id="MobiDB-lite"/>
    </source>
</evidence>
<sequence length="86" mass="9357">MSGNRRPFKLFSSRKDSNEDPTYPPPYHSTAPTSSQTGGAKPIFDFSNMNISMDTGSSKLSTPSGKYPSKSTSSLLAQDFQNSPVY</sequence>
<evidence type="ECO:0000313" key="3">
    <source>
        <dbReference type="Proteomes" id="UP000531561"/>
    </source>
</evidence>
<organism evidence="2 3">
    <name type="scientific">Botrytis fragariae</name>
    <dbReference type="NCBI Taxonomy" id="1964551"/>
    <lineage>
        <taxon>Eukaryota</taxon>
        <taxon>Fungi</taxon>
        <taxon>Dikarya</taxon>
        <taxon>Ascomycota</taxon>
        <taxon>Pezizomycotina</taxon>
        <taxon>Leotiomycetes</taxon>
        <taxon>Helotiales</taxon>
        <taxon>Sclerotiniaceae</taxon>
        <taxon>Botrytis</taxon>
    </lineage>
</organism>
<protein>
    <submittedName>
        <fullName evidence="2">Uncharacterized protein</fullName>
    </submittedName>
</protein>
<feature type="region of interest" description="Disordered" evidence="1">
    <location>
        <begin position="1"/>
        <end position="86"/>
    </location>
</feature>
<name>A0A8H6EEX0_9HELO</name>
<dbReference type="Proteomes" id="UP000531561">
    <property type="component" value="Unassembled WGS sequence"/>
</dbReference>
<dbReference type="EMBL" id="JABFCT010000016">
    <property type="protein sequence ID" value="KAF5869732.1"/>
    <property type="molecule type" value="Genomic_DNA"/>
</dbReference>
<accession>A0A8H6EEX0</accession>
<reference evidence="2 3" key="1">
    <citation type="journal article" date="2020" name="Phytopathology">
        <title>A high-quality genome resource of Botrytis fragariae, a new and rapidly spreading fungal pathogen causing strawberry gray mold in the U.S.A.</title>
        <authorList>
            <person name="Wu Y."/>
            <person name="Saski C.A."/>
            <person name="Schnabel G."/>
            <person name="Xiao S."/>
            <person name="Hu M."/>
        </authorList>
    </citation>
    <scope>NUCLEOTIDE SEQUENCE [LARGE SCALE GENOMIC DNA]</scope>
    <source>
        <strain evidence="2 3">BVB16</strain>
    </source>
</reference>
<comment type="caution">
    <text evidence="2">The sequence shown here is derived from an EMBL/GenBank/DDBJ whole genome shotgun (WGS) entry which is preliminary data.</text>
</comment>
<dbReference type="AlphaFoldDB" id="A0A8H6EEX0"/>
<keyword evidence="3" id="KW-1185">Reference proteome</keyword>
<gene>
    <name evidence="2" type="ORF">Bfra_010932</name>
</gene>
<dbReference type="GeneID" id="59264953"/>
<evidence type="ECO:0000313" key="2">
    <source>
        <dbReference type="EMBL" id="KAF5869732.1"/>
    </source>
</evidence>
<dbReference type="OrthoDB" id="3558911at2759"/>
<dbReference type="RefSeq" id="XP_037188680.1">
    <property type="nucleotide sequence ID" value="XM_037341261.1"/>
</dbReference>
<proteinExistence type="predicted"/>